<feature type="compositionally biased region" description="Basic and acidic residues" evidence="3">
    <location>
        <begin position="199"/>
        <end position="216"/>
    </location>
</feature>
<evidence type="ECO:0000256" key="1">
    <source>
        <dbReference type="ARBA" id="ARBA00023125"/>
    </source>
</evidence>
<dbReference type="InterPro" id="IPR013762">
    <property type="entry name" value="Integrase-like_cat_sf"/>
</dbReference>
<keyword evidence="1" id="KW-0238">DNA-binding</keyword>
<evidence type="ECO:0000313" key="6">
    <source>
        <dbReference type="Proteomes" id="UP000230407"/>
    </source>
</evidence>
<proteinExistence type="predicted"/>
<feature type="domain" description="Tyr recombinase" evidence="4">
    <location>
        <begin position="229"/>
        <end position="409"/>
    </location>
</feature>
<dbReference type="Proteomes" id="UP000230407">
    <property type="component" value="Unassembled WGS sequence"/>
</dbReference>
<accession>A0A2M8LWS7</accession>
<name>A0A2M8LWS7_9ACTN</name>
<dbReference type="Gene3D" id="1.10.443.10">
    <property type="entry name" value="Intergrase catalytic core"/>
    <property type="match status" value="1"/>
</dbReference>
<evidence type="ECO:0000313" key="5">
    <source>
        <dbReference type="EMBL" id="PJE96394.1"/>
    </source>
</evidence>
<dbReference type="InterPro" id="IPR050090">
    <property type="entry name" value="Tyrosine_recombinase_XerCD"/>
</dbReference>
<dbReference type="PANTHER" id="PTHR30349:SF81">
    <property type="entry name" value="TYROSINE RECOMBINASE XERC"/>
    <property type="match status" value="1"/>
</dbReference>
<protein>
    <submittedName>
        <fullName evidence="5">Integrase</fullName>
    </submittedName>
</protein>
<dbReference type="SUPFAM" id="SSF56349">
    <property type="entry name" value="DNA breaking-rejoining enzymes"/>
    <property type="match status" value="1"/>
</dbReference>
<keyword evidence="2" id="KW-0233">DNA recombination</keyword>
<evidence type="ECO:0000256" key="2">
    <source>
        <dbReference type="ARBA" id="ARBA00023172"/>
    </source>
</evidence>
<feature type="region of interest" description="Disordered" evidence="3">
    <location>
        <begin position="181"/>
        <end position="216"/>
    </location>
</feature>
<dbReference type="InterPro" id="IPR002104">
    <property type="entry name" value="Integrase_catalytic"/>
</dbReference>
<dbReference type="EMBL" id="PGGW01000058">
    <property type="protein sequence ID" value="PJE96394.1"/>
    <property type="molecule type" value="Genomic_DNA"/>
</dbReference>
<dbReference type="InterPro" id="IPR011010">
    <property type="entry name" value="DNA_brk_join_enz"/>
</dbReference>
<evidence type="ECO:0000256" key="3">
    <source>
        <dbReference type="SAM" id="MobiDB-lite"/>
    </source>
</evidence>
<feature type="region of interest" description="Disordered" evidence="3">
    <location>
        <begin position="111"/>
        <end position="142"/>
    </location>
</feature>
<dbReference type="PROSITE" id="PS51898">
    <property type="entry name" value="TYR_RECOMBINASE"/>
    <property type="match status" value="1"/>
</dbReference>
<dbReference type="GO" id="GO:0015074">
    <property type="term" value="P:DNA integration"/>
    <property type="evidence" value="ECO:0007669"/>
    <property type="project" value="InterPro"/>
</dbReference>
<keyword evidence="6" id="KW-1185">Reference proteome</keyword>
<dbReference type="PANTHER" id="PTHR30349">
    <property type="entry name" value="PHAGE INTEGRASE-RELATED"/>
    <property type="match status" value="1"/>
</dbReference>
<dbReference type="Pfam" id="PF00589">
    <property type="entry name" value="Phage_integrase"/>
    <property type="match status" value="1"/>
</dbReference>
<dbReference type="InterPro" id="IPR010998">
    <property type="entry name" value="Integrase_recombinase_N"/>
</dbReference>
<dbReference type="AlphaFoldDB" id="A0A2M8LWS7"/>
<reference evidence="5 6" key="1">
    <citation type="submission" date="2017-11" db="EMBL/GenBank/DDBJ databases">
        <title>Streptomyces carmine sp. nov., a novel actinomycete isolated from Sophora alopecuroides in Xinjiang, China.</title>
        <authorList>
            <person name="Wang Y."/>
            <person name="Luo X."/>
            <person name="Wan C."/>
            <person name="Zhang L."/>
        </authorList>
    </citation>
    <scope>NUCLEOTIDE SEQUENCE [LARGE SCALE GENOMIC DNA]</scope>
    <source>
        <strain evidence="5 6">TRM SA0054</strain>
    </source>
</reference>
<organism evidence="5 6">
    <name type="scientific">Streptomyces carminius</name>
    <dbReference type="NCBI Taxonomy" id="2665496"/>
    <lineage>
        <taxon>Bacteria</taxon>
        <taxon>Bacillati</taxon>
        <taxon>Actinomycetota</taxon>
        <taxon>Actinomycetes</taxon>
        <taxon>Kitasatosporales</taxon>
        <taxon>Streptomycetaceae</taxon>
        <taxon>Streptomyces</taxon>
    </lineage>
</organism>
<dbReference type="GO" id="GO:0006310">
    <property type="term" value="P:DNA recombination"/>
    <property type="evidence" value="ECO:0007669"/>
    <property type="project" value="UniProtKB-KW"/>
</dbReference>
<dbReference type="CDD" id="cd00397">
    <property type="entry name" value="DNA_BRE_C"/>
    <property type="match status" value="1"/>
</dbReference>
<dbReference type="Gene3D" id="1.10.150.130">
    <property type="match status" value="1"/>
</dbReference>
<gene>
    <name evidence="5" type="ORF">CUT44_17940</name>
</gene>
<comment type="caution">
    <text evidence="5">The sequence shown here is derived from an EMBL/GenBank/DDBJ whole genome shotgun (WGS) entry which is preliminary data.</text>
</comment>
<sequence length="445" mass="51366">MPGEEGPGRDLRNFVLPEIGKLLETGDPWEPYQLLDPFGRPVEPVRVYFKDLLAGPYSPLTPRSYGMDFLRWWRFLWAFEIEWDRATRVDARDFTLWMKLADKPLRVHWRHRGKDPSEIPAPSRTGRPAPGTPNPVTGKPTIGAKYAPTTWAHCETALRTFYDWHLDNNSGSLLVNPFPLDCSRHRGRRRPSAQGKQGRPGERANAHHNPMDEFQTDQKGRYRPKVPKRIPRRIPEDKYTEVFASLRSHRDRALLAFWVSNGARAKELLSPKQGDAKVGQQTIGVIRKGTEDYQELPANLDAFVWLRLYQEEAWKKGVPQGRHQPLWWTLRRPWRPLEYDAARMMFKRAQGLLGSNWTLHDLRHTATFLMLDDPDMPPVYVQHILGHKHLSTLDIYNRPSKDDVIAAGLAFHARQEQKRQNPAPVVPSPAYNSDSLNILFGRQPS</sequence>
<evidence type="ECO:0000259" key="4">
    <source>
        <dbReference type="PROSITE" id="PS51898"/>
    </source>
</evidence>
<dbReference type="GO" id="GO:0003677">
    <property type="term" value="F:DNA binding"/>
    <property type="evidence" value="ECO:0007669"/>
    <property type="project" value="UniProtKB-KW"/>
</dbReference>